<keyword evidence="1" id="KW-0472">Membrane</keyword>
<dbReference type="Proteomes" id="UP000037069">
    <property type="component" value="Unassembled WGS sequence"/>
</dbReference>
<evidence type="ECO:0000256" key="1">
    <source>
        <dbReference type="SAM" id="Phobius"/>
    </source>
</evidence>
<evidence type="ECO:0000313" key="3">
    <source>
        <dbReference type="Proteomes" id="UP000037069"/>
    </source>
</evidence>
<reference evidence="2 3" key="1">
    <citation type="journal article" date="2015" name="Nat. Commun.">
        <title>Lucilia cuprina genome unlocks parasitic fly biology to underpin future interventions.</title>
        <authorList>
            <person name="Anstead C.A."/>
            <person name="Korhonen P.K."/>
            <person name="Young N.D."/>
            <person name="Hall R.S."/>
            <person name="Jex A.R."/>
            <person name="Murali S.C."/>
            <person name="Hughes D.S."/>
            <person name="Lee S.F."/>
            <person name="Perry T."/>
            <person name="Stroehlein A.J."/>
            <person name="Ansell B.R."/>
            <person name="Breugelmans B."/>
            <person name="Hofmann A."/>
            <person name="Qu J."/>
            <person name="Dugan S."/>
            <person name="Lee S.L."/>
            <person name="Chao H."/>
            <person name="Dinh H."/>
            <person name="Han Y."/>
            <person name="Doddapaneni H.V."/>
            <person name="Worley K.C."/>
            <person name="Muzny D.M."/>
            <person name="Ioannidis P."/>
            <person name="Waterhouse R.M."/>
            <person name="Zdobnov E.M."/>
            <person name="James P.J."/>
            <person name="Bagnall N.H."/>
            <person name="Kotze A.C."/>
            <person name="Gibbs R.A."/>
            <person name="Richards S."/>
            <person name="Batterham P."/>
            <person name="Gasser R.B."/>
        </authorList>
    </citation>
    <scope>NUCLEOTIDE SEQUENCE [LARGE SCALE GENOMIC DNA]</scope>
    <source>
        <strain evidence="2 3">LS</strain>
        <tissue evidence="2">Full body</tissue>
    </source>
</reference>
<protein>
    <submittedName>
        <fullName evidence="2">Uncharacterized protein</fullName>
    </submittedName>
</protein>
<gene>
    <name evidence="2" type="ORF">FF38_05982</name>
</gene>
<name>A0A0L0CQ51_LUCCU</name>
<feature type="transmembrane region" description="Helical" evidence="1">
    <location>
        <begin position="51"/>
        <end position="73"/>
    </location>
</feature>
<proteinExistence type="predicted"/>
<sequence length="76" mass="8215">MSDIECDDCTCFDCGDSGNTDNEEVVDCCVNCCICLCPDTTLRGDRNDENCCAWVTATLMAIIVISIIVVVTITHS</sequence>
<keyword evidence="1" id="KW-0812">Transmembrane</keyword>
<dbReference type="EMBL" id="JRES01000080">
    <property type="protein sequence ID" value="KNC34317.1"/>
    <property type="molecule type" value="Genomic_DNA"/>
</dbReference>
<organism evidence="2 3">
    <name type="scientific">Lucilia cuprina</name>
    <name type="common">Green bottle fly</name>
    <name type="synonym">Australian sheep blowfly</name>
    <dbReference type="NCBI Taxonomy" id="7375"/>
    <lineage>
        <taxon>Eukaryota</taxon>
        <taxon>Metazoa</taxon>
        <taxon>Ecdysozoa</taxon>
        <taxon>Arthropoda</taxon>
        <taxon>Hexapoda</taxon>
        <taxon>Insecta</taxon>
        <taxon>Pterygota</taxon>
        <taxon>Neoptera</taxon>
        <taxon>Endopterygota</taxon>
        <taxon>Diptera</taxon>
        <taxon>Brachycera</taxon>
        <taxon>Muscomorpha</taxon>
        <taxon>Oestroidea</taxon>
        <taxon>Calliphoridae</taxon>
        <taxon>Luciliinae</taxon>
        <taxon>Lucilia</taxon>
    </lineage>
</organism>
<keyword evidence="3" id="KW-1185">Reference proteome</keyword>
<dbReference type="AlphaFoldDB" id="A0A0L0CQ51"/>
<evidence type="ECO:0000313" key="2">
    <source>
        <dbReference type="EMBL" id="KNC34317.1"/>
    </source>
</evidence>
<keyword evidence="1" id="KW-1133">Transmembrane helix</keyword>
<comment type="caution">
    <text evidence="2">The sequence shown here is derived from an EMBL/GenBank/DDBJ whole genome shotgun (WGS) entry which is preliminary data.</text>
</comment>
<accession>A0A0L0CQ51</accession>